<reference evidence="2 3" key="1">
    <citation type="submission" date="2022-07" db="EMBL/GenBank/DDBJ databases">
        <title>Methylomonas rivi sp. nov., Methylomonas rosea sp. nov., Methylomonas aureus sp. nov. and Methylomonas subterranea sp. nov., four novel methanotrophs isolated from a freshwater creek and the deep terrestrial subsurface.</title>
        <authorList>
            <person name="Abin C."/>
            <person name="Sankaranarayanan K."/>
            <person name="Garner C."/>
            <person name="Sindelar R."/>
            <person name="Kotary K."/>
            <person name="Garner R."/>
            <person name="Barclay S."/>
            <person name="Lawson P."/>
            <person name="Krumholz L."/>
        </authorList>
    </citation>
    <scope>NUCLEOTIDE SEQUENCE [LARGE SCALE GENOMIC DNA]</scope>
    <source>
        <strain evidence="2 3">SURF-1</strain>
    </source>
</reference>
<dbReference type="RefSeq" id="WP_256609252.1">
    <property type="nucleotide sequence ID" value="NZ_JANIBM010000002.1"/>
</dbReference>
<protein>
    <submittedName>
        <fullName evidence="2">Uncharacterized protein</fullName>
    </submittedName>
</protein>
<proteinExistence type="predicted"/>
<feature type="transmembrane region" description="Helical" evidence="1">
    <location>
        <begin position="67"/>
        <end position="89"/>
    </location>
</feature>
<keyword evidence="3" id="KW-1185">Reference proteome</keyword>
<name>A0ABT1UDR4_9GAMM</name>
<feature type="transmembrane region" description="Helical" evidence="1">
    <location>
        <begin position="21"/>
        <end position="47"/>
    </location>
</feature>
<keyword evidence="1" id="KW-0812">Transmembrane</keyword>
<keyword evidence="1" id="KW-0472">Membrane</keyword>
<dbReference type="Proteomes" id="UP001524569">
    <property type="component" value="Unassembled WGS sequence"/>
</dbReference>
<evidence type="ECO:0000256" key="1">
    <source>
        <dbReference type="SAM" id="Phobius"/>
    </source>
</evidence>
<sequence length="146" mass="16926">MIRKFDKSQFSRTTIIKTLVLVGLLIVCVKFPVETLHFIAVAVHTVYESVAFAVEELLTHVFGFSKFQAQMIVFYSSCAIGAGVLYRIVRHLPIWLQRAKRYCIESCVRLRERWQSYWEMLPVLQKMQLLLVEFAFLAGSVGYMLV</sequence>
<evidence type="ECO:0000313" key="2">
    <source>
        <dbReference type="EMBL" id="MCQ8179869.1"/>
    </source>
</evidence>
<organism evidence="2 3">
    <name type="scientific">Methylomonas aurea</name>
    <dbReference type="NCBI Taxonomy" id="2952224"/>
    <lineage>
        <taxon>Bacteria</taxon>
        <taxon>Pseudomonadati</taxon>
        <taxon>Pseudomonadota</taxon>
        <taxon>Gammaproteobacteria</taxon>
        <taxon>Methylococcales</taxon>
        <taxon>Methylococcaceae</taxon>
        <taxon>Methylomonas</taxon>
    </lineage>
</organism>
<gene>
    <name evidence="2" type="ORF">NP603_01995</name>
</gene>
<dbReference type="EMBL" id="JANIBM010000002">
    <property type="protein sequence ID" value="MCQ8179869.1"/>
    <property type="molecule type" value="Genomic_DNA"/>
</dbReference>
<evidence type="ECO:0000313" key="3">
    <source>
        <dbReference type="Proteomes" id="UP001524569"/>
    </source>
</evidence>
<keyword evidence="1" id="KW-1133">Transmembrane helix</keyword>
<accession>A0ABT1UDR4</accession>
<comment type="caution">
    <text evidence="2">The sequence shown here is derived from an EMBL/GenBank/DDBJ whole genome shotgun (WGS) entry which is preliminary data.</text>
</comment>